<dbReference type="InterPro" id="IPR006530">
    <property type="entry name" value="YD"/>
</dbReference>
<dbReference type="InterPro" id="IPR056823">
    <property type="entry name" value="TEN-like_YD-shell"/>
</dbReference>
<proteinExistence type="predicted"/>
<dbReference type="NCBIfam" id="TIGR01643">
    <property type="entry name" value="YD_repeat_2x"/>
    <property type="match status" value="8"/>
</dbReference>
<feature type="compositionally biased region" description="Low complexity" evidence="2">
    <location>
        <begin position="222"/>
        <end position="231"/>
    </location>
</feature>
<keyword evidence="7" id="KW-1185">Reference proteome</keyword>
<evidence type="ECO:0000313" key="7">
    <source>
        <dbReference type="Proteomes" id="UP001151081"/>
    </source>
</evidence>
<evidence type="ECO:0000256" key="1">
    <source>
        <dbReference type="ARBA" id="ARBA00022737"/>
    </source>
</evidence>
<dbReference type="Proteomes" id="UP001151081">
    <property type="component" value="Unassembled WGS sequence"/>
</dbReference>
<dbReference type="InterPro" id="IPR022385">
    <property type="entry name" value="Rhs_assc_core"/>
</dbReference>
<dbReference type="Pfam" id="PF05593">
    <property type="entry name" value="RHS_repeat"/>
    <property type="match status" value="2"/>
</dbReference>
<dbReference type="RefSeq" id="WP_272459721.1">
    <property type="nucleotide sequence ID" value="NZ_JAGTJJ010000064.1"/>
</dbReference>
<evidence type="ECO:0000259" key="4">
    <source>
        <dbReference type="Pfam" id="PF22319"/>
    </source>
</evidence>
<dbReference type="SUPFAM" id="SSF69304">
    <property type="entry name" value="Tricorn protease N-terminal domain"/>
    <property type="match status" value="1"/>
</dbReference>
<gene>
    <name evidence="6" type="ORF">KEG57_46895</name>
</gene>
<name>A0A9X4AZ93_9BACT</name>
<accession>A0A9X4AZ93</accession>
<dbReference type="InterPro" id="IPR031325">
    <property type="entry name" value="RHS_repeat"/>
</dbReference>
<feature type="domain" description="Teneurin-like YD-shell" evidence="5">
    <location>
        <begin position="930"/>
        <end position="1241"/>
    </location>
</feature>
<feature type="domain" description="DUF6531" evidence="3">
    <location>
        <begin position="248"/>
        <end position="323"/>
    </location>
</feature>
<reference evidence="6 7" key="1">
    <citation type="submission" date="2021-04" db="EMBL/GenBank/DDBJ databases">
        <title>Genome analysis of Polyangium sp.</title>
        <authorList>
            <person name="Li Y."/>
            <person name="Wang J."/>
        </authorList>
    </citation>
    <scope>NUCLEOTIDE SEQUENCE [LARGE SCALE GENOMIC DNA]</scope>
    <source>
        <strain evidence="6 7">SDU14</strain>
    </source>
</reference>
<dbReference type="NCBIfam" id="TIGR03696">
    <property type="entry name" value="Rhs_assc_core"/>
    <property type="match status" value="1"/>
</dbReference>
<dbReference type="PANTHER" id="PTHR32305">
    <property type="match status" value="1"/>
</dbReference>
<dbReference type="SUPFAM" id="SSF101898">
    <property type="entry name" value="NHL repeat"/>
    <property type="match status" value="1"/>
</dbReference>
<dbReference type="Gene3D" id="2.180.10.10">
    <property type="entry name" value="RHS repeat-associated core"/>
    <property type="match status" value="3"/>
</dbReference>
<evidence type="ECO:0000313" key="6">
    <source>
        <dbReference type="EMBL" id="MDC3988085.1"/>
    </source>
</evidence>
<dbReference type="Pfam" id="PF25023">
    <property type="entry name" value="TEN_YD-shell"/>
    <property type="match status" value="2"/>
</dbReference>
<comment type="caution">
    <text evidence="6">The sequence shown here is derived from an EMBL/GenBank/DDBJ whole genome shotgun (WGS) entry which is preliminary data.</text>
</comment>
<evidence type="ECO:0000259" key="5">
    <source>
        <dbReference type="Pfam" id="PF25023"/>
    </source>
</evidence>
<keyword evidence="1" id="KW-0677">Repeat</keyword>
<feature type="region of interest" description="Disordered" evidence="2">
    <location>
        <begin position="211"/>
        <end position="231"/>
    </location>
</feature>
<organism evidence="6 7">
    <name type="scientific">Polyangium jinanense</name>
    <dbReference type="NCBI Taxonomy" id="2829994"/>
    <lineage>
        <taxon>Bacteria</taxon>
        <taxon>Pseudomonadati</taxon>
        <taxon>Myxococcota</taxon>
        <taxon>Polyangia</taxon>
        <taxon>Polyangiales</taxon>
        <taxon>Polyangiaceae</taxon>
        <taxon>Polyangium</taxon>
    </lineage>
</organism>
<feature type="domain" description="DUF6972" evidence="4">
    <location>
        <begin position="1278"/>
        <end position="1380"/>
    </location>
</feature>
<dbReference type="PANTHER" id="PTHR32305:SF15">
    <property type="entry name" value="PROTEIN RHSA-RELATED"/>
    <property type="match status" value="1"/>
</dbReference>
<dbReference type="InterPro" id="IPR050708">
    <property type="entry name" value="T6SS_VgrG/RHS"/>
</dbReference>
<feature type="domain" description="Teneurin-like YD-shell" evidence="5">
    <location>
        <begin position="636"/>
        <end position="800"/>
    </location>
</feature>
<dbReference type="EMBL" id="JAGTJJ010000064">
    <property type="protein sequence ID" value="MDC3988085.1"/>
    <property type="molecule type" value="Genomic_DNA"/>
</dbReference>
<dbReference type="Pfam" id="PF22319">
    <property type="entry name" value="DUF6972"/>
    <property type="match status" value="1"/>
</dbReference>
<protein>
    <submittedName>
        <fullName evidence="6">RHS repeat protein</fullName>
    </submittedName>
</protein>
<dbReference type="Pfam" id="PF20148">
    <property type="entry name" value="DUF6531"/>
    <property type="match status" value="1"/>
</dbReference>
<dbReference type="InterPro" id="IPR054245">
    <property type="entry name" value="DUF6972"/>
</dbReference>
<sequence length="1382" mass="155220">MANNFHTDAGWLLVGIDGHNGIHWPFVPTWFFKLNLLHPLSMGDKQKPTVMFNGVPSVTHGHEPSKLWPHIGIFPSPLDLMTPLHILFGSHKCWLPRGAVEICGETSTCCVIGGAMSLNADCWEYGKWPTSLVEDPGTVQTTPTVMDFLMGAVSLAVDLVIDLAFEVVMNVGGAALKKFGDKLIAPFFKKADEVVEGAAKNADEVLGEGLESAAKQSDEVAGEAAESAAKGADGKASDLCDEVRCEGGHPVDLTSGDVVDRKVDLVLPGAIPFEWKRHYSSKRALARTSLGRGGWAHNFEQWIERTDDGLLSLRSEEGRDVFFRALRVGESAFHRMDRLTLRALEGGAFEVTSHKTRLVRHFAPEEPGEKALLRSIRDAYGNSIELEYTNGRLRRVIDTAGREVRVKTTHGGRIARLEVWVGDSFEQWVDYTYAKMGELASVTDALGQTERYEYDEDHRMVKTTLKNGVSFHYAYDPETGRCKKTWGDEGLHTLVLTYDLEKRVTKVEGNEEPRVLHWNESGLVVREETTDGILIGTWEYDADNYLVGQANGAGEATRYRYDKRGNKVEEVDPAGNVTRWEYDDDLAVLQVGPEALTTRLSRDAFGALQRVEYPSGVRYSFAYDKKGRLTCVSGDEGMLVEVAYDAQHNIVAELDARSARTTYEHDLVGRPVRRTDALGRFTAVEYDRLGQPLSVRRPDGTSTQSAYDPLGNPIRVVDASGQVTQMEYGGTGVLTKLMQPDGRVWRFKYSAQEKLRCIENPRNEKYEFVYDAAGRVVEEASFDGRVLKYGYSKSGRLGRIDYPDRSYRAFAHDPLGNVLREDTTDGPITFERDRMGRLLGAVLEQDGQRVVTMFERDRLGRVVAEVQDGRRLRYELDSRGRRTVRVMPDGAATRYRYDMLGDLVGLSHDGHEIMFDRDVLGRETARRDASGRFSIRSEYDSMDRIIEQRAEARSPGGGVPQAVVQRLWQYDALGRVKLVEDRRWGSTAYRYDPVGQLVEAQRGSHHEVFAYDPAGSIQKMLDGLETGPAKADEAEPWEIGKGNLLLRTDRAKYSYDRRGRRVSKEEAGQRTTYRWDARDRLREVTLPSGERVFFTYDAFGRRLRKEIQDEYGDRRYAVDFVWDGDVLAQDIDSRHGKRCFVHAPGTFLPLLQAERGEVFCYVVDQVGVPKELIDREGRVAWSAAHSAWGRVTETYAAPGRTGRAVESPFRLLGQYADEETGLCCTRFRYFDASAGRWCSPDPLGIMGGLDLFAFGRDAINNVDPLGLACQKPENAVHDANYTINRHTRDGRIVQKDLGKGKEAHIFNDDADLEALEDLVWKHGEAQGNVRGFDRFTYTSDTPIGVRTQNGRSDVPLYVIEIKGKLEGDSWVYHMVPRTRVAQ</sequence>
<evidence type="ECO:0000259" key="3">
    <source>
        <dbReference type="Pfam" id="PF20148"/>
    </source>
</evidence>
<dbReference type="InterPro" id="IPR045351">
    <property type="entry name" value="DUF6531"/>
</dbReference>
<evidence type="ECO:0000256" key="2">
    <source>
        <dbReference type="SAM" id="MobiDB-lite"/>
    </source>
</evidence>